<protein>
    <submittedName>
        <fullName evidence="1">Uncharacterized protein</fullName>
    </submittedName>
</protein>
<dbReference type="Proteomes" id="UP000295252">
    <property type="component" value="Chromosome IV"/>
</dbReference>
<organism evidence="1 2">
    <name type="scientific">Coffea canephora</name>
    <name type="common">Robusta coffee</name>
    <dbReference type="NCBI Taxonomy" id="49390"/>
    <lineage>
        <taxon>Eukaryota</taxon>
        <taxon>Viridiplantae</taxon>
        <taxon>Streptophyta</taxon>
        <taxon>Embryophyta</taxon>
        <taxon>Tracheophyta</taxon>
        <taxon>Spermatophyta</taxon>
        <taxon>Magnoliopsida</taxon>
        <taxon>eudicotyledons</taxon>
        <taxon>Gunneridae</taxon>
        <taxon>Pentapetalae</taxon>
        <taxon>asterids</taxon>
        <taxon>lamiids</taxon>
        <taxon>Gentianales</taxon>
        <taxon>Rubiaceae</taxon>
        <taxon>Ixoroideae</taxon>
        <taxon>Gardenieae complex</taxon>
        <taxon>Bertiereae - Coffeeae clade</taxon>
        <taxon>Coffeeae</taxon>
        <taxon>Coffea</taxon>
    </lineage>
</organism>
<dbReference type="Gramene" id="CDP15837">
    <property type="protein sequence ID" value="CDP15837"/>
    <property type="gene ID" value="GSCOC_T00016713001"/>
</dbReference>
<dbReference type="AlphaFoldDB" id="A0A068V5K8"/>
<sequence length="73" mass="8036">MSEKDLALKQAMYHITTSFGKGSIMWLGCSAPVKQVPVVSTDYNGPCRGYNQLGSIGYSTEQFFSKLRKPNTA</sequence>
<dbReference type="EMBL" id="HG739195">
    <property type="protein sequence ID" value="CDP15837.1"/>
    <property type="molecule type" value="Genomic_DNA"/>
</dbReference>
<dbReference type="InParanoid" id="A0A068V5K8"/>
<evidence type="ECO:0000313" key="1">
    <source>
        <dbReference type="EMBL" id="CDP15837.1"/>
    </source>
</evidence>
<accession>A0A068V5K8</accession>
<gene>
    <name evidence="1" type="ORF">GSCOC_T00016713001</name>
</gene>
<dbReference type="STRING" id="49390.A0A068V5K8"/>
<reference evidence="2" key="1">
    <citation type="journal article" date="2014" name="Science">
        <title>The coffee genome provides insight into the convergent evolution of caffeine biosynthesis.</title>
        <authorList>
            <person name="Denoeud F."/>
            <person name="Carretero-Paulet L."/>
            <person name="Dereeper A."/>
            <person name="Droc G."/>
            <person name="Guyot R."/>
            <person name="Pietrella M."/>
            <person name="Zheng C."/>
            <person name="Alberti A."/>
            <person name="Anthony F."/>
            <person name="Aprea G."/>
            <person name="Aury J.M."/>
            <person name="Bento P."/>
            <person name="Bernard M."/>
            <person name="Bocs S."/>
            <person name="Campa C."/>
            <person name="Cenci A."/>
            <person name="Combes M.C."/>
            <person name="Crouzillat D."/>
            <person name="Da Silva C."/>
            <person name="Daddiego L."/>
            <person name="De Bellis F."/>
            <person name="Dussert S."/>
            <person name="Garsmeur O."/>
            <person name="Gayraud T."/>
            <person name="Guignon V."/>
            <person name="Jahn K."/>
            <person name="Jamilloux V."/>
            <person name="Joet T."/>
            <person name="Labadie K."/>
            <person name="Lan T."/>
            <person name="Leclercq J."/>
            <person name="Lepelley M."/>
            <person name="Leroy T."/>
            <person name="Li L.T."/>
            <person name="Librado P."/>
            <person name="Lopez L."/>
            <person name="Munoz A."/>
            <person name="Noel B."/>
            <person name="Pallavicini A."/>
            <person name="Perrotta G."/>
            <person name="Poncet V."/>
            <person name="Pot D."/>
            <person name="Priyono X."/>
            <person name="Rigoreau M."/>
            <person name="Rouard M."/>
            <person name="Rozas J."/>
            <person name="Tranchant-Dubreuil C."/>
            <person name="VanBuren R."/>
            <person name="Zhang Q."/>
            <person name="Andrade A.C."/>
            <person name="Argout X."/>
            <person name="Bertrand B."/>
            <person name="de Kochko A."/>
            <person name="Graziosi G."/>
            <person name="Henry R.J."/>
            <person name="Jayarama X."/>
            <person name="Ming R."/>
            <person name="Nagai C."/>
            <person name="Rounsley S."/>
            <person name="Sankoff D."/>
            <person name="Giuliano G."/>
            <person name="Albert V.A."/>
            <person name="Wincker P."/>
            <person name="Lashermes P."/>
        </authorList>
    </citation>
    <scope>NUCLEOTIDE SEQUENCE [LARGE SCALE GENOMIC DNA]</scope>
    <source>
        <strain evidence="2">cv. DH200-94</strain>
    </source>
</reference>
<keyword evidence="2" id="KW-1185">Reference proteome</keyword>
<proteinExistence type="predicted"/>
<dbReference type="PhylomeDB" id="A0A068V5K8"/>
<evidence type="ECO:0000313" key="2">
    <source>
        <dbReference type="Proteomes" id="UP000295252"/>
    </source>
</evidence>
<name>A0A068V5K8_COFCA</name>